<dbReference type="InterPro" id="IPR050312">
    <property type="entry name" value="IolE/XylAMocC-like"/>
</dbReference>
<protein>
    <recommendedName>
        <fullName evidence="1">Xylose isomerase-like TIM barrel domain-containing protein</fullName>
    </recommendedName>
</protein>
<dbReference type="Gene3D" id="3.20.20.150">
    <property type="entry name" value="Divalent-metal-dependent TIM barrel enzymes"/>
    <property type="match status" value="1"/>
</dbReference>
<feature type="domain" description="Xylose isomerase-like TIM barrel" evidence="1">
    <location>
        <begin position="18"/>
        <end position="248"/>
    </location>
</feature>
<evidence type="ECO:0000313" key="3">
    <source>
        <dbReference type="Proteomes" id="UP001174909"/>
    </source>
</evidence>
<dbReference type="InterPro" id="IPR036237">
    <property type="entry name" value="Xyl_isomerase-like_sf"/>
</dbReference>
<reference evidence="2" key="1">
    <citation type="submission" date="2023-03" db="EMBL/GenBank/DDBJ databases">
        <authorList>
            <person name="Steffen K."/>
            <person name="Cardenas P."/>
        </authorList>
    </citation>
    <scope>NUCLEOTIDE SEQUENCE</scope>
</reference>
<dbReference type="Pfam" id="PF01261">
    <property type="entry name" value="AP_endonuc_2"/>
    <property type="match status" value="1"/>
</dbReference>
<organism evidence="2 3">
    <name type="scientific">Geodia barretti</name>
    <name type="common">Barrett's horny sponge</name>
    <dbReference type="NCBI Taxonomy" id="519541"/>
    <lineage>
        <taxon>Eukaryota</taxon>
        <taxon>Metazoa</taxon>
        <taxon>Porifera</taxon>
        <taxon>Demospongiae</taxon>
        <taxon>Heteroscleromorpha</taxon>
        <taxon>Tetractinellida</taxon>
        <taxon>Astrophorina</taxon>
        <taxon>Geodiidae</taxon>
        <taxon>Geodia</taxon>
    </lineage>
</organism>
<dbReference type="AlphaFoldDB" id="A0AA35R0U1"/>
<dbReference type="Proteomes" id="UP001174909">
    <property type="component" value="Unassembled WGS sequence"/>
</dbReference>
<dbReference type="InterPro" id="IPR013022">
    <property type="entry name" value="Xyl_isomerase-like_TIM-brl"/>
</dbReference>
<sequence length="264" mass="30019">MMNRFGFDVSGQPIEDLIRWASENGFRYIDFQADLPPNDIASFDAARVRGVRDLCERHDIAIGIHPSSAINNAEYVPIMAEAVDEYLFANLDLAAQLGCGWLVGHGGYHFGDVSQRREVAVERMKRLVDRAEEANVVIFFENHNKEPDHAEIHYIPHNVEETHWFFDAIQSPYFKWAFNVAHGHLVPEGWQGFLDAFGVENIGQVRLNDNTGDYEVHLVPGEGTIDFEALFARLNADGYSDWFSLGFGNEADKVRVRDWFTTLV</sequence>
<accession>A0AA35R0U1</accession>
<evidence type="ECO:0000259" key="1">
    <source>
        <dbReference type="Pfam" id="PF01261"/>
    </source>
</evidence>
<dbReference type="SUPFAM" id="SSF51658">
    <property type="entry name" value="Xylose isomerase-like"/>
    <property type="match status" value="1"/>
</dbReference>
<name>A0AA35R0U1_GEOBA</name>
<keyword evidence="3" id="KW-1185">Reference proteome</keyword>
<dbReference type="EMBL" id="CASHTH010000382">
    <property type="protein sequence ID" value="CAI7999730.1"/>
    <property type="molecule type" value="Genomic_DNA"/>
</dbReference>
<comment type="caution">
    <text evidence="2">The sequence shown here is derived from an EMBL/GenBank/DDBJ whole genome shotgun (WGS) entry which is preliminary data.</text>
</comment>
<dbReference type="PANTHER" id="PTHR12110">
    <property type="entry name" value="HYDROXYPYRUVATE ISOMERASE"/>
    <property type="match status" value="1"/>
</dbReference>
<dbReference type="PANTHER" id="PTHR12110:SF53">
    <property type="entry name" value="BLR5974 PROTEIN"/>
    <property type="match status" value="1"/>
</dbReference>
<gene>
    <name evidence="2" type="ORF">GBAR_LOCUS2779</name>
</gene>
<evidence type="ECO:0000313" key="2">
    <source>
        <dbReference type="EMBL" id="CAI7999730.1"/>
    </source>
</evidence>
<proteinExistence type="predicted"/>